<dbReference type="InParanoid" id="Q54UX9"/>
<dbReference type="PaxDb" id="44689-DDB0206162"/>
<dbReference type="FunCoup" id="Q54UX9">
    <property type="interactions" value="435"/>
</dbReference>
<dbReference type="InterPro" id="IPR040310">
    <property type="entry name" value="DDB_G0292248"/>
</dbReference>
<organism evidence="2 3">
    <name type="scientific">Dictyostelium discoideum</name>
    <name type="common">Social amoeba</name>
    <dbReference type="NCBI Taxonomy" id="44689"/>
    <lineage>
        <taxon>Eukaryota</taxon>
        <taxon>Amoebozoa</taxon>
        <taxon>Evosea</taxon>
        <taxon>Eumycetozoa</taxon>
        <taxon>Dictyostelia</taxon>
        <taxon>Dictyosteliales</taxon>
        <taxon>Dictyosteliaceae</taxon>
        <taxon>Dictyostelium</taxon>
    </lineage>
</organism>
<dbReference type="OMA" id="YENEQMF"/>
<dbReference type="Proteomes" id="UP000002195">
    <property type="component" value="Unassembled WGS sequence"/>
</dbReference>
<protein>
    <submittedName>
        <fullName evidence="2">Uncharacterized protein</fullName>
    </submittedName>
</protein>
<dbReference type="RefSeq" id="XP_641152.1">
    <property type="nucleotide sequence ID" value="XM_636060.1"/>
</dbReference>
<dbReference type="GeneID" id="8622708"/>
<comment type="caution">
    <text evidence="2">The sequence shown here is derived from an EMBL/GenBank/DDBJ whole genome shotgun (WGS) entry which is preliminary data.</text>
</comment>
<reference evidence="2 3" key="1">
    <citation type="journal article" date="2005" name="Nature">
        <title>The genome of the social amoeba Dictyostelium discoideum.</title>
        <authorList>
            <consortium name="The Dictyostelium discoideum Sequencing Consortium"/>
            <person name="Eichinger L."/>
            <person name="Pachebat J.A."/>
            <person name="Glockner G."/>
            <person name="Rajandream M.A."/>
            <person name="Sucgang R."/>
            <person name="Berriman M."/>
            <person name="Song J."/>
            <person name="Olsen R."/>
            <person name="Szafranski K."/>
            <person name="Xu Q."/>
            <person name="Tunggal B."/>
            <person name="Kummerfeld S."/>
            <person name="Madera M."/>
            <person name="Konfortov B.A."/>
            <person name="Rivero F."/>
            <person name="Bankier A.T."/>
            <person name="Lehmann R."/>
            <person name="Hamlin N."/>
            <person name="Davies R."/>
            <person name="Gaudet P."/>
            <person name="Fey P."/>
            <person name="Pilcher K."/>
            <person name="Chen G."/>
            <person name="Saunders D."/>
            <person name="Sodergren E."/>
            <person name="Davis P."/>
            <person name="Kerhornou A."/>
            <person name="Nie X."/>
            <person name="Hall N."/>
            <person name="Anjard C."/>
            <person name="Hemphill L."/>
            <person name="Bason N."/>
            <person name="Farbrother P."/>
            <person name="Desany B."/>
            <person name="Just E."/>
            <person name="Morio T."/>
            <person name="Rost R."/>
            <person name="Churcher C."/>
            <person name="Cooper J."/>
            <person name="Haydock S."/>
            <person name="van Driessche N."/>
            <person name="Cronin A."/>
            <person name="Goodhead I."/>
            <person name="Muzny D."/>
            <person name="Mourier T."/>
            <person name="Pain A."/>
            <person name="Lu M."/>
            <person name="Harper D."/>
            <person name="Lindsay R."/>
            <person name="Hauser H."/>
            <person name="James K."/>
            <person name="Quiles M."/>
            <person name="Madan Babu M."/>
            <person name="Saito T."/>
            <person name="Buchrieser C."/>
            <person name="Wardroper A."/>
            <person name="Felder M."/>
            <person name="Thangavelu M."/>
            <person name="Johnson D."/>
            <person name="Knights A."/>
            <person name="Loulseged H."/>
            <person name="Mungall K."/>
            <person name="Oliver K."/>
            <person name="Price C."/>
            <person name="Quail M.A."/>
            <person name="Urushihara H."/>
            <person name="Hernandez J."/>
            <person name="Rabbinowitsch E."/>
            <person name="Steffen D."/>
            <person name="Sanders M."/>
            <person name="Ma J."/>
            <person name="Kohara Y."/>
            <person name="Sharp S."/>
            <person name="Simmonds M."/>
            <person name="Spiegler S."/>
            <person name="Tivey A."/>
            <person name="Sugano S."/>
            <person name="White B."/>
            <person name="Walker D."/>
            <person name="Woodward J."/>
            <person name="Winckler T."/>
            <person name="Tanaka Y."/>
            <person name="Shaulsky G."/>
            <person name="Schleicher M."/>
            <person name="Weinstock G."/>
            <person name="Rosenthal A."/>
            <person name="Cox E.C."/>
            <person name="Chisholm R.L."/>
            <person name="Gibbs R."/>
            <person name="Loomis W.F."/>
            <person name="Platzer M."/>
            <person name="Kay R.R."/>
            <person name="Williams J."/>
            <person name="Dear P.H."/>
            <person name="Noegel A.A."/>
            <person name="Barrell B."/>
            <person name="Kuspa A."/>
        </authorList>
    </citation>
    <scope>NUCLEOTIDE SEQUENCE [LARGE SCALE GENOMIC DNA]</scope>
    <source>
        <strain evidence="2 3">AX4</strain>
    </source>
</reference>
<gene>
    <name evidence="2" type="ORF">DDB_G0280733</name>
</gene>
<dbReference type="PANTHER" id="PTHR31648:SF3">
    <property type="entry name" value="TRANSMEMBRANE PROTEIN"/>
    <property type="match status" value="1"/>
</dbReference>
<dbReference type="GlyGen" id="Q54UX9">
    <property type="glycosylation" value="1 site"/>
</dbReference>
<dbReference type="dictyBase" id="DDB_G0280733"/>
<proteinExistence type="predicted"/>
<keyword evidence="1" id="KW-0732">Signal</keyword>
<dbReference type="PANTHER" id="PTHR31648">
    <property type="entry name" value="TRANSMEMBRANE PROTEIN-RELATED"/>
    <property type="match status" value="1"/>
</dbReference>
<evidence type="ECO:0000313" key="2">
    <source>
        <dbReference type="EMBL" id="EAL67168.1"/>
    </source>
</evidence>
<dbReference type="PhylomeDB" id="Q54UX9"/>
<feature type="chain" id="PRO_5004250227" evidence="1">
    <location>
        <begin position="21"/>
        <end position="251"/>
    </location>
</feature>
<accession>Q54UX9</accession>
<dbReference type="KEGG" id="ddi:DDB_G0280733"/>
<evidence type="ECO:0000313" key="3">
    <source>
        <dbReference type="Proteomes" id="UP000002195"/>
    </source>
</evidence>
<name>Q54UX9_DICDI</name>
<dbReference type="HOGENOM" id="CLU_077028_0_0_1"/>
<dbReference type="EMBL" id="AAFI02000037">
    <property type="protein sequence ID" value="EAL67168.1"/>
    <property type="molecule type" value="Genomic_DNA"/>
</dbReference>
<dbReference type="Pfam" id="PF25544">
    <property type="entry name" value="Ependymin_amoebozoa"/>
    <property type="match status" value="1"/>
</dbReference>
<sequence length="251" mass="27588">MKLLLSLILVMTIALNCCKSFSMGTNKIDYSKIENQLGQQQCFTSSGQLPTSYSSSYVMLSFNGNYPTPSGIQQSSFLESGFINIDLVGEQLYVDFLFDNGNTKTKGNLWGFGSNSTQYVSVNVNGTDYCFQQPLSYSAPSLEGLKYVGDFELGTVQCDMFSVNPGDLGNSSNVGLLVDKSDCSLISGSTENINNTPSGYTLTNYYYYNPSADSSYFQLPSICLNQPNSKQLKLKSSSVQLPKVLETYHFN</sequence>
<evidence type="ECO:0000256" key="1">
    <source>
        <dbReference type="SAM" id="SignalP"/>
    </source>
</evidence>
<dbReference type="AlphaFoldDB" id="Q54UX9"/>
<keyword evidence="3" id="KW-1185">Reference proteome</keyword>
<feature type="signal peptide" evidence="1">
    <location>
        <begin position="1"/>
        <end position="20"/>
    </location>
</feature>
<dbReference type="VEuPathDB" id="AmoebaDB:DDB_G0281117"/>